<feature type="compositionally biased region" description="Basic and acidic residues" evidence="10">
    <location>
        <begin position="34"/>
        <end position="44"/>
    </location>
</feature>
<dbReference type="AlphaFoldDB" id="A0A0D1EKF5"/>
<evidence type="ECO:0000256" key="9">
    <source>
        <dbReference type="RuleBase" id="RU369079"/>
    </source>
</evidence>
<evidence type="ECO:0000256" key="6">
    <source>
        <dbReference type="ARBA" id="ARBA00022989"/>
    </source>
</evidence>
<comment type="function">
    <text evidence="9">Part of the tripartite ATP-independent periplasmic (TRAP) transport system.</text>
</comment>
<keyword evidence="2 9" id="KW-0813">Transport</keyword>
<dbReference type="EMBL" id="JYFE01000017">
    <property type="protein sequence ID" value="KIT17506.1"/>
    <property type="molecule type" value="Genomic_DNA"/>
</dbReference>
<dbReference type="GO" id="GO:0005886">
    <property type="term" value="C:plasma membrane"/>
    <property type="evidence" value="ECO:0007669"/>
    <property type="project" value="UniProtKB-SubCell"/>
</dbReference>
<comment type="subcellular location">
    <subcellularLocation>
        <location evidence="1 9">Cell inner membrane</location>
        <topology evidence="1 9">Multi-pass membrane protein</topology>
    </subcellularLocation>
</comment>
<evidence type="ECO:0000256" key="7">
    <source>
        <dbReference type="ARBA" id="ARBA00023136"/>
    </source>
</evidence>
<feature type="transmembrane region" description="Helical" evidence="9">
    <location>
        <begin position="167"/>
        <end position="189"/>
    </location>
</feature>
<feature type="transmembrane region" description="Helical" evidence="9">
    <location>
        <begin position="127"/>
        <end position="146"/>
    </location>
</feature>
<keyword evidence="6 9" id="KW-1133">Transmembrane helix</keyword>
<proteinExistence type="inferred from homology"/>
<accession>A0A0D1EKF5</accession>
<dbReference type="PATRIC" id="fig|935700.4.peg.732"/>
<keyword evidence="4 9" id="KW-0997">Cell inner membrane</keyword>
<feature type="region of interest" description="Disordered" evidence="10">
    <location>
        <begin position="1"/>
        <end position="71"/>
    </location>
</feature>
<evidence type="ECO:0000256" key="3">
    <source>
        <dbReference type="ARBA" id="ARBA00022475"/>
    </source>
</evidence>
<keyword evidence="13" id="KW-1185">Reference proteome</keyword>
<dbReference type="Pfam" id="PF04290">
    <property type="entry name" value="DctQ"/>
    <property type="match status" value="1"/>
</dbReference>
<keyword evidence="5 9" id="KW-0812">Transmembrane</keyword>
<feature type="transmembrane region" description="Helical" evidence="9">
    <location>
        <begin position="230"/>
        <end position="251"/>
    </location>
</feature>
<sequence>MNGRRPEGGTESGLHGPPHRSRPGIGQGQPRGVADCRRVKEIVDRVAQGRNAQPDDGDGNEGRRTGAATATHGGPRVIAAMRRYILWVDALNRRIGRIAMYGLFLLMGILLWSIVSKAAFTPSLWTLELAQFVMVGYYILGGPYSIQMGSHVRMDLLYGEWSPARKAWFDLFTVCLLIFYLLVLLYGAVASTAYSLGYFGSEPFGFFAGLVTGSAETGFMERSSSAWRPYLWPIKAVMIAGFLLMLLQCVSELFKDVLLLRGHVVDPLPPEEAA</sequence>
<evidence type="ECO:0000259" key="11">
    <source>
        <dbReference type="Pfam" id="PF04290"/>
    </source>
</evidence>
<feature type="transmembrane region" description="Helical" evidence="9">
    <location>
        <begin position="98"/>
        <end position="115"/>
    </location>
</feature>
<gene>
    <name evidence="12" type="ORF">jaqu_06940</name>
</gene>
<dbReference type="GO" id="GO:0022857">
    <property type="term" value="F:transmembrane transporter activity"/>
    <property type="evidence" value="ECO:0007669"/>
    <property type="project" value="UniProtKB-UniRule"/>
</dbReference>
<evidence type="ECO:0000256" key="4">
    <source>
        <dbReference type="ARBA" id="ARBA00022519"/>
    </source>
</evidence>
<name>A0A0D1EKF5_9RHOB</name>
<evidence type="ECO:0000256" key="10">
    <source>
        <dbReference type="SAM" id="MobiDB-lite"/>
    </source>
</evidence>
<dbReference type="Proteomes" id="UP000032232">
    <property type="component" value="Unassembled WGS sequence"/>
</dbReference>
<evidence type="ECO:0000256" key="2">
    <source>
        <dbReference type="ARBA" id="ARBA00022448"/>
    </source>
</evidence>
<feature type="domain" description="Tripartite ATP-independent periplasmic transporters DctQ component" evidence="11">
    <location>
        <begin position="106"/>
        <end position="257"/>
    </location>
</feature>
<keyword evidence="3" id="KW-1003">Cell membrane</keyword>
<dbReference type="PANTHER" id="PTHR35011:SF4">
    <property type="entry name" value="SLL1102 PROTEIN"/>
    <property type="match status" value="1"/>
</dbReference>
<dbReference type="InterPro" id="IPR007387">
    <property type="entry name" value="TRAP_DctQ"/>
</dbReference>
<organism evidence="12 13">
    <name type="scientific">Jannaschia aquimarina</name>
    <dbReference type="NCBI Taxonomy" id="935700"/>
    <lineage>
        <taxon>Bacteria</taxon>
        <taxon>Pseudomonadati</taxon>
        <taxon>Pseudomonadota</taxon>
        <taxon>Alphaproteobacteria</taxon>
        <taxon>Rhodobacterales</taxon>
        <taxon>Roseobacteraceae</taxon>
        <taxon>Jannaschia</taxon>
    </lineage>
</organism>
<comment type="subunit">
    <text evidence="9">The complex comprises the extracytoplasmic solute receptor protein and the two transmembrane proteins.</text>
</comment>
<evidence type="ECO:0000256" key="1">
    <source>
        <dbReference type="ARBA" id="ARBA00004429"/>
    </source>
</evidence>
<keyword evidence="7 9" id="KW-0472">Membrane</keyword>
<dbReference type="STRING" id="935700.jaqu_06940"/>
<evidence type="ECO:0000313" key="12">
    <source>
        <dbReference type="EMBL" id="KIT17506.1"/>
    </source>
</evidence>
<comment type="similarity">
    <text evidence="8 9">Belongs to the TRAP transporter small permease family.</text>
</comment>
<protein>
    <recommendedName>
        <fullName evidence="9">TRAP transporter small permease protein</fullName>
    </recommendedName>
</protein>
<evidence type="ECO:0000313" key="13">
    <source>
        <dbReference type="Proteomes" id="UP000032232"/>
    </source>
</evidence>
<evidence type="ECO:0000256" key="8">
    <source>
        <dbReference type="ARBA" id="ARBA00038436"/>
    </source>
</evidence>
<evidence type="ECO:0000256" key="5">
    <source>
        <dbReference type="ARBA" id="ARBA00022692"/>
    </source>
</evidence>
<dbReference type="PANTHER" id="PTHR35011">
    <property type="entry name" value="2,3-DIKETO-L-GULONATE TRAP TRANSPORTER SMALL PERMEASE PROTEIN YIAM"/>
    <property type="match status" value="1"/>
</dbReference>
<reference evidence="12 13" key="1">
    <citation type="submission" date="2015-02" db="EMBL/GenBank/DDBJ databases">
        <title>Genome Sequence of Jannaschia aquimarina DSM28248, a member of the Roseobacter clade.</title>
        <authorList>
            <person name="Voget S."/>
            <person name="Daniel R."/>
        </authorList>
    </citation>
    <scope>NUCLEOTIDE SEQUENCE [LARGE SCALE GENOMIC DNA]</scope>
    <source>
        <strain evidence="12 13">GSW-M26</strain>
    </source>
</reference>
<comment type="caution">
    <text evidence="12">The sequence shown here is derived from an EMBL/GenBank/DDBJ whole genome shotgun (WGS) entry which is preliminary data.</text>
</comment>
<dbReference type="InterPro" id="IPR055348">
    <property type="entry name" value="DctQ"/>
</dbReference>